<dbReference type="RefSeq" id="WP_093302142.1">
    <property type="nucleotide sequence ID" value="NZ_FOOH01000001.1"/>
</dbReference>
<dbReference type="Gene3D" id="2.60.40.3620">
    <property type="match status" value="2"/>
</dbReference>
<evidence type="ECO:0000259" key="2">
    <source>
        <dbReference type="Pfam" id="PF14292"/>
    </source>
</evidence>
<dbReference type="AlphaFoldDB" id="A0A1I2JZB7"/>
<keyword evidence="4" id="KW-1185">Reference proteome</keyword>
<dbReference type="PROSITE" id="PS51257">
    <property type="entry name" value="PROKAR_LIPOPROTEIN"/>
    <property type="match status" value="1"/>
</dbReference>
<dbReference type="InterPro" id="IPR025970">
    <property type="entry name" value="SusE"/>
</dbReference>
<dbReference type="EMBL" id="FOOH01000001">
    <property type="protein sequence ID" value="SFF59260.1"/>
    <property type="molecule type" value="Genomic_DNA"/>
</dbReference>
<accession>A0A1I2JZB7</accession>
<evidence type="ECO:0000313" key="4">
    <source>
        <dbReference type="Proteomes" id="UP000199116"/>
    </source>
</evidence>
<feature type="domain" description="SusE outer membrane protein" evidence="2">
    <location>
        <begin position="23"/>
        <end position="121"/>
    </location>
</feature>
<dbReference type="Pfam" id="PF14292">
    <property type="entry name" value="SusE"/>
    <property type="match status" value="1"/>
</dbReference>
<proteinExistence type="predicted"/>
<organism evidence="3 4">
    <name type="scientific">Salegentibacter agarivorans</name>
    <dbReference type="NCBI Taxonomy" id="345907"/>
    <lineage>
        <taxon>Bacteria</taxon>
        <taxon>Pseudomonadati</taxon>
        <taxon>Bacteroidota</taxon>
        <taxon>Flavobacteriia</taxon>
        <taxon>Flavobacteriales</taxon>
        <taxon>Flavobacteriaceae</taxon>
        <taxon>Salegentibacter</taxon>
    </lineage>
</organism>
<keyword evidence="1" id="KW-0732">Signal</keyword>
<evidence type="ECO:0000313" key="3">
    <source>
        <dbReference type="EMBL" id="SFF59260.1"/>
    </source>
</evidence>
<feature type="chain" id="PRO_5011761730" evidence="1">
    <location>
        <begin position="22"/>
        <end position="379"/>
    </location>
</feature>
<gene>
    <name evidence="3" type="ORF">SAMN04488033_101206</name>
</gene>
<feature type="signal peptide" evidence="1">
    <location>
        <begin position="1"/>
        <end position="21"/>
    </location>
</feature>
<evidence type="ECO:0000256" key="1">
    <source>
        <dbReference type="SAM" id="SignalP"/>
    </source>
</evidence>
<protein>
    <submittedName>
        <fullName evidence="3">SusE outer membrane protein</fullName>
    </submittedName>
</protein>
<dbReference type="GO" id="GO:0019867">
    <property type="term" value="C:outer membrane"/>
    <property type="evidence" value="ECO:0007669"/>
    <property type="project" value="InterPro"/>
</dbReference>
<sequence length="379" mass="41598">MKKFSILFLAFIALLSFSACTQDDDIVFVAQPDPEGIQFSNSFQNTYVLPSGNPDNLAERFVWNEVDFNAPTTITYELQGSADEAFGDFMVIGSTDNNNLGVSIGQMRDLAEDAGLDNDPETEAPNTGSVYFKVRAFAGDGEGNALEEFSETIGLNVELPEAEEEGEAPKMELYLVGDATAAGWDPANNNTPLFRDGENENIYYFEGRFAGGGDIEGFKFLQTTAWQPQWGLSNGELTNSDILGNDPNAFPVEDDAYYSLMVNVDEMTYTWEEIDESAAEVQTNIGIIGDATPGAWDDDTDMTQSEFNPHIWYIEGIELTDGEAKFRADDAWDLDWGGATPVSGETTVAGPNIPVIAGTYDVWFNTLDGRYIFIPQGEE</sequence>
<dbReference type="Proteomes" id="UP000199116">
    <property type="component" value="Unassembled WGS sequence"/>
</dbReference>
<name>A0A1I2JZB7_9FLAO</name>
<reference evidence="4" key="1">
    <citation type="submission" date="2016-10" db="EMBL/GenBank/DDBJ databases">
        <authorList>
            <person name="Varghese N."/>
            <person name="Submissions S."/>
        </authorList>
    </citation>
    <scope>NUCLEOTIDE SEQUENCE [LARGE SCALE GENOMIC DNA]</scope>
    <source>
        <strain evidence="4">DSM 23515</strain>
    </source>
</reference>
<dbReference type="GO" id="GO:2001070">
    <property type="term" value="F:starch binding"/>
    <property type="evidence" value="ECO:0007669"/>
    <property type="project" value="InterPro"/>
</dbReference>